<evidence type="ECO:0000313" key="7">
    <source>
        <dbReference type="EMBL" id="ABD07985.1"/>
    </source>
</evidence>
<sequence length="222" mass="24546">MFSDVRLARDGREVLRRVDFRIDEARIGILGQNGSGKSTLLRMMIGLIAPSQGRVTVGGLDPHHDCVAVRDRMGFLFQTPDNQIVYPIVHEDLAFGLKARGLSRQMVSARIAASLDRLGIGDLAARRVHELSGGERQLVALAGVLTREPPTILFDEPTSQLDLANRNRFRRLLAGMSEQAIVATHDLELVEDFDRVLVIESGRVVVDAAPAEAIARYRELCR</sequence>
<dbReference type="HOGENOM" id="CLU_000604_1_22_5"/>
<dbReference type="eggNOG" id="COG1122">
    <property type="taxonomic scope" value="Bacteria"/>
</dbReference>
<evidence type="ECO:0000259" key="6">
    <source>
        <dbReference type="PROSITE" id="PS50893"/>
    </source>
</evidence>
<gene>
    <name evidence="7" type="ordered locus">RPB_3289</name>
</gene>
<dbReference type="SMART" id="SM00382">
    <property type="entry name" value="AAA"/>
    <property type="match status" value="1"/>
</dbReference>
<dbReference type="InterPro" id="IPR027417">
    <property type="entry name" value="P-loop_NTPase"/>
</dbReference>
<name>Q2IUX5_RHOP2</name>
<dbReference type="GO" id="GO:0016887">
    <property type="term" value="F:ATP hydrolysis activity"/>
    <property type="evidence" value="ECO:0007669"/>
    <property type="project" value="InterPro"/>
</dbReference>
<dbReference type="InterPro" id="IPR003439">
    <property type="entry name" value="ABC_transporter-like_ATP-bd"/>
</dbReference>
<protein>
    <submittedName>
        <fullName evidence="7">ABC transporter related</fullName>
    </submittedName>
</protein>
<dbReference type="PROSITE" id="PS50893">
    <property type="entry name" value="ABC_TRANSPORTER_2"/>
    <property type="match status" value="1"/>
</dbReference>
<proteinExistence type="inferred from homology"/>
<dbReference type="PROSITE" id="PS00211">
    <property type="entry name" value="ABC_TRANSPORTER_1"/>
    <property type="match status" value="1"/>
</dbReference>
<evidence type="ECO:0000256" key="2">
    <source>
        <dbReference type="ARBA" id="ARBA00022448"/>
    </source>
</evidence>
<dbReference type="GO" id="GO:0043190">
    <property type="term" value="C:ATP-binding cassette (ABC) transporter complex"/>
    <property type="evidence" value="ECO:0007669"/>
    <property type="project" value="TreeGrafter"/>
</dbReference>
<comment type="similarity">
    <text evidence="1">Belongs to the ABC transporter superfamily.</text>
</comment>
<comment type="function">
    <text evidence="5">Involved in beta-(1--&gt;2)glucan export. Transmembrane domains (TMD) form a pore in the inner membrane and the ATP-binding domain (NBD) is responsible for energy generation.</text>
</comment>
<dbReference type="InterPro" id="IPR017871">
    <property type="entry name" value="ABC_transporter-like_CS"/>
</dbReference>
<dbReference type="CDD" id="cd03225">
    <property type="entry name" value="ABC_cobalt_CbiO_domain1"/>
    <property type="match status" value="1"/>
</dbReference>
<dbReference type="PANTHER" id="PTHR43553">
    <property type="entry name" value="HEAVY METAL TRANSPORTER"/>
    <property type="match status" value="1"/>
</dbReference>
<organism evidence="7 8">
    <name type="scientific">Rhodopseudomonas palustris (strain HaA2)</name>
    <dbReference type="NCBI Taxonomy" id="316058"/>
    <lineage>
        <taxon>Bacteria</taxon>
        <taxon>Pseudomonadati</taxon>
        <taxon>Pseudomonadota</taxon>
        <taxon>Alphaproteobacteria</taxon>
        <taxon>Hyphomicrobiales</taxon>
        <taxon>Nitrobacteraceae</taxon>
        <taxon>Rhodopseudomonas</taxon>
    </lineage>
</organism>
<evidence type="ECO:0000256" key="5">
    <source>
        <dbReference type="ARBA" id="ARBA00024722"/>
    </source>
</evidence>
<dbReference type="Pfam" id="PF00005">
    <property type="entry name" value="ABC_tran"/>
    <property type="match status" value="1"/>
</dbReference>
<keyword evidence="2" id="KW-0813">Transport</keyword>
<dbReference type="InterPro" id="IPR015856">
    <property type="entry name" value="ABC_transpr_CbiO/EcfA_su"/>
</dbReference>
<evidence type="ECO:0000313" key="8">
    <source>
        <dbReference type="Proteomes" id="UP000008809"/>
    </source>
</evidence>
<evidence type="ECO:0000256" key="1">
    <source>
        <dbReference type="ARBA" id="ARBA00005417"/>
    </source>
</evidence>
<evidence type="ECO:0000256" key="3">
    <source>
        <dbReference type="ARBA" id="ARBA00022741"/>
    </source>
</evidence>
<keyword evidence="3" id="KW-0547">Nucleotide-binding</keyword>
<reference evidence="7 8" key="1">
    <citation type="submission" date="2006-01" db="EMBL/GenBank/DDBJ databases">
        <title>Complete sequence of Rhodopseudomonas palustris HaA2.</title>
        <authorList>
            <consortium name="US DOE Joint Genome Institute"/>
            <person name="Copeland A."/>
            <person name="Lucas S."/>
            <person name="Lapidus A."/>
            <person name="Barry K."/>
            <person name="Detter J.C."/>
            <person name="Glavina T."/>
            <person name="Hammon N."/>
            <person name="Israni S."/>
            <person name="Pitluck S."/>
            <person name="Chain P."/>
            <person name="Malfatti S."/>
            <person name="Shin M."/>
            <person name="Vergez L."/>
            <person name="Schmutz J."/>
            <person name="Larimer F."/>
            <person name="Land M."/>
            <person name="Hauser L."/>
            <person name="Pelletier D.A."/>
            <person name="Kyrpides N."/>
            <person name="Anderson I."/>
            <person name="Oda Y."/>
            <person name="Harwood C.S."/>
            <person name="Richardson P."/>
        </authorList>
    </citation>
    <scope>NUCLEOTIDE SEQUENCE [LARGE SCALE GENOMIC DNA]</scope>
    <source>
        <strain evidence="7 8">HaA2</strain>
    </source>
</reference>
<dbReference type="GO" id="GO:0042626">
    <property type="term" value="F:ATPase-coupled transmembrane transporter activity"/>
    <property type="evidence" value="ECO:0007669"/>
    <property type="project" value="TreeGrafter"/>
</dbReference>
<keyword evidence="8" id="KW-1185">Reference proteome</keyword>
<dbReference type="Gene3D" id="3.40.50.300">
    <property type="entry name" value="P-loop containing nucleotide triphosphate hydrolases"/>
    <property type="match status" value="1"/>
</dbReference>
<dbReference type="STRING" id="316058.RPB_3289"/>
<dbReference type="PANTHER" id="PTHR43553:SF24">
    <property type="entry name" value="ENERGY-COUPLING FACTOR TRANSPORTER ATP-BINDING PROTEIN ECFA1"/>
    <property type="match status" value="1"/>
</dbReference>
<evidence type="ECO:0000256" key="4">
    <source>
        <dbReference type="ARBA" id="ARBA00022840"/>
    </source>
</evidence>
<dbReference type="InterPro" id="IPR050095">
    <property type="entry name" value="ECF_ABC_transporter_ATP-bd"/>
</dbReference>
<dbReference type="Proteomes" id="UP000008809">
    <property type="component" value="Chromosome"/>
</dbReference>
<dbReference type="EMBL" id="CP000250">
    <property type="protein sequence ID" value="ABD07985.1"/>
    <property type="molecule type" value="Genomic_DNA"/>
</dbReference>
<keyword evidence="4" id="KW-0067">ATP-binding</keyword>
<accession>Q2IUX5</accession>
<feature type="domain" description="ABC transporter" evidence="6">
    <location>
        <begin position="5"/>
        <end position="220"/>
    </location>
</feature>
<dbReference type="AlphaFoldDB" id="Q2IUX5"/>
<dbReference type="KEGG" id="rpb:RPB_3289"/>
<dbReference type="InterPro" id="IPR003593">
    <property type="entry name" value="AAA+_ATPase"/>
</dbReference>
<dbReference type="GO" id="GO:0005524">
    <property type="term" value="F:ATP binding"/>
    <property type="evidence" value="ECO:0007669"/>
    <property type="project" value="UniProtKB-KW"/>
</dbReference>
<dbReference type="SUPFAM" id="SSF52540">
    <property type="entry name" value="P-loop containing nucleoside triphosphate hydrolases"/>
    <property type="match status" value="1"/>
</dbReference>